<evidence type="ECO:0000256" key="5">
    <source>
        <dbReference type="ARBA" id="ARBA00022989"/>
    </source>
</evidence>
<dbReference type="PROSITE" id="PS50850">
    <property type="entry name" value="MFS"/>
    <property type="match status" value="1"/>
</dbReference>
<evidence type="ECO:0000256" key="1">
    <source>
        <dbReference type="ARBA" id="ARBA00004651"/>
    </source>
</evidence>
<comment type="subcellular location">
    <subcellularLocation>
        <location evidence="1">Cell membrane</location>
        <topology evidence="1">Multi-pass membrane protein</topology>
    </subcellularLocation>
</comment>
<dbReference type="GO" id="GO:0022857">
    <property type="term" value="F:transmembrane transporter activity"/>
    <property type="evidence" value="ECO:0007669"/>
    <property type="project" value="InterPro"/>
</dbReference>
<proteinExistence type="predicted"/>
<evidence type="ECO:0000313" key="10">
    <source>
        <dbReference type="EMBL" id="RVW00898.1"/>
    </source>
</evidence>
<feature type="transmembrane region" description="Helical" evidence="8">
    <location>
        <begin position="264"/>
        <end position="285"/>
    </location>
</feature>
<evidence type="ECO:0000256" key="4">
    <source>
        <dbReference type="ARBA" id="ARBA00022692"/>
    </source>
</evidence>
<dbReference type="InterPro" id="IPR010290">
    <property type="entry name" value="TM_effector"/>
</dbReference>
<keyword evidence="4 8" id="KW-0812">Transmembrane</keyword>
<keyword evidence="6 8" id="KW-0472">Membrane</keyword>
<dbReference type="OrthoDB" id="9775268at2"/>
<name>A0A438APN6_9NOCA</name>
<comment type="caution">
    <text evidence="10">The sequence shown here is derived from an EMBL/GenBank/DDBJ whole genome shotgun (WGS) entry which is preliminary data.</text>
</comment>
<accession>A0A438APN6</accession>
<organism evidence="10 11">
    <name type="scientific">Rhodococcus spongiicola</name>
    <dbReference type="NCBI Taxonomy" id="2487352"/>
    <lineage>
        <taxon>Bacteria</taxon>
        <taxon>Bacillati</taxon>
        <taxon>Actinomycetota</taxon>
        <taxon>Actinomycetes</taxon>
        <taxon>Mycobacteriales</taxon>
        <taxon>Nocardiaceae</taxon>
        <taxon>Rhodococcus</taxon>
    </lineage>
</organism>
<keyword evidence="11" id="KW-1185">Reference proteome</keyword>
<dbReference type="InterPro" id="IPR020846">
    <property type="entry name" value="MFS_dom"/>
</dbReference>
<feature type="transmembrane region" description="Helical" evidence="8">
    <location>
        <begin position="292"/>
        <end position="311"/>
    </location>
</feature>
<dbReference type="AlphaFoldDB" id="A0A438APN6"/>
<evidence type="ECO:0000256" key="3">
    <source>
        <dbReference type="ARBA" id="ARBA00022475"/>
    </source>
</evidence>
<keyword evidence="5 8" id="KW-1133">Transmembrane helix</keyword>
<gene>
    <name evidence="10" type="ORF">EF834_16065</name>
</gene>
<keyword evidence="2" id="KW-0813">Transport</keyword>
<evidence type="ECO:0000259" key="9">
    <source>
        <dbReference type="PROSITE" id="PS50850"/>
    </source>
</evidence>
<dbReference type="Gene3D" id="1.20.1250.20">
    <property type="entry name" value="MFS general substrate transporter like domains"/>
    <property type="match status" value="1"/>
</dbReference>
<feature type="transmembrane region" description="Helical" evidence="8">
    <location>
        <begin position="23"/>
        <end position="43"/>
    </location>
</feature>
<feature type="region of interest" description="Disordered" evidence="7">
    <location>
        <begin position="424"/>
        <end position="443"/>
    </location>
</feature>
<keyword evidence="3" id="KW-1003">Cell membrane</keyword>
<evidence type="ECO:0000256" key="6">
    <source>
        <dbReference type="ARBA" id="ARBA00023136"/>
    </source>
</evidence>
<dbReference type="GO" id="GO:0005886">
    <property type="term" value="C:plasma membrane"/>
    <property type="evidence" value="ECO:0007669"/>
    <property type="project" value="UniProtKB-SubCell"/>
</dbReference>
<dbReference type="Proteomes" id="UP000284333">
    <property type="component" value="Unassembled WGS sequence"/>
</dbReference>
<feature type="transmembrane region" description="Helical" evidence="8">
    <location>
        <begin position="378"/>
        <end position="400"/>
    </location>
</feature>
<evidence type="ECO:0000256" key="7">
    <source>
        <dbReference type="SAM" id="MobiDB-lite"/>
    </source>
</evidence>
<feature type="transmembrane region" description="Helical" evidence="8">
    <location>
        <begin position="350"/>
        <end position="372"/>
    </location>
</feature>
<dbReference type="PANTHER" id="PTHR23513:SF11">
    <property type="entry name" value="STAPHYLOFERRIN A TRANSPORTER"/>
    <property type="match status" value="1"/>
</dbReference>
<protein>
    <submittedName>
        <fullName evidence="10">MFS transporter</fullName>
    </submittedName>
</protein>
<dbReference type="SUPFAM" id="SSF103473">
    <property type="entry name" value="MFS general substrate transporter"/>
    <property type="match status" value="1"/>
</dbReference>
<dbReference type="Pfam" id="PF05977">
    <property type="entry name" value="MFS_3"/>
    <property type="match status" value="1"/>
</dbReference>
<dbReference type="EMBL" id="RKLN01000006">
    <property type="protein sequence ID" value="RVW00898.1"/>
    <property type="molecule type" value="Genomic_DNA"/>
</dbReference>
<feature type="transmembrane region" description="Helical" evidence="8">
    <location>
        <begin position="317"/>
        <end position="338"/>
    </location>
</feature>
<feature type="transmembrane region" description="Helical" evidence="8">
    <location>
        <begin position="55"/>
        <end position="73"/>
    </location>
</feature>
<sequence>MMAVTAIGRQTFAALANRNFRRFIGGQAVSLIGTWMQIVAQSWLVLELTGSGTDIGIVVALQTLPILLLGPYGGVIADRSDKRRLMIGLQSIMGVQALVLGVLTITGTVELWQVYVLAFLLGLNQCFENPARQSFLLEMVGPNDLRNAVSLQSTLVSASRIIGPAVAGMTIAAGGLGVCFLLNAASFVAVVVSLLRLDVTALHRSAPAERTRGQLREGLRYVRGNRNLAVPLLMMALIGCLAFEFQVVLPIVAEQTFNAGSEAYGFMTAAMGVGAVCGGLLVATWGRTGTRALIVTAAAFGLALVAASAAPTLGLEMIALAVVGVVSIAFNSISNSTLQLEAAPHMRGRVMALWSTGFLGSTAVGGPIAGWVSQEWGGRAGLLLGAITCLVVALGAVLVLGRGKQVAAHTHPIAEDPEELMVEDPAISEDPAVTEVDARSRAA</sequence>
<dbReference type="InterPro" id="IPR036259">
    <property type="entry name" value="MFS_trans_sf"/>
</dbReference>
<reference evidence="10 11" key="1">
    <citation type="submission" date="2018-11" db="EMBL/GenBank/DDBJ databases">
        <title>Rhodococcus spongicola sp. nov. and Rhodococcus xishaensis sp. nov. from marine sponges.</title>
        <authorList>
            <person name="Li L."/>
            <person name="Lin H.W."/>
        </authorList>
    </citation>
    <scope>NUCLEOTIDE SEQUENCE [LARGE SCALE GENOMIC DNA]</scope>
    <source>
        <strain evidence="10 11">LHW50502</strain>
    </source>
</reference>
<feature type="transmembrane region" description="Helical" evidence="8">
    <location>
        <begin position="173"/>
        <end position="195"/>
    </location>
</feature>
<dbReference type="CDD" id="cd06173">
    <property type="entry name" value="MFS_MefA_like"/>
    <property type="match status" value="1"/>
</dbReference>
<evidence type="ECO:0000256" key="8">
    <source>
        <dbReference type="SAM" id="Phobius"/>
    </source>
</evidence>
<evidence type="ECO:0000256" key="2">
    <source>
        <dbReference type="ARBA" id="ARBA00022448"/>
    </source>
</evidence>
<dbReference type="PANTHER" id="PTHR23513">
    <property type="entry name" value="INTEGRAL MEMBRANE EFFLUX PROTEIN-RELATED"/>
    <property type="match status" value="1"/>
</dbReference>
<feature type="transmembrane region" description="Helical" evidence="8">
    <location>
        <begin position="228"/>
        <end position="252"/>
    </location>
</feature>
<feature type="domain" description="Major facilitator superfamily (MFS) profile" evidence="9">
    <location>
        <begin position="14"/>
        <end position="404"/>
    </location>
</feature>
<evidence type="ECO:0000313" key="11">
    <source>
        <dbReference type="Proteomes" id="UP000284333"/>
    </source>
</evidence>